<feature type="compositionally biased region" description="Basic and acidic residues" evidence="1">
    <location>
        <begin position="99"/>
        <end position="122"/>
    </location>
</feature>
<evidence type="ECO:0000256" key="1">
    <source>
        <dbReference type="SAM" id="MobiDB-lite"/>
    </source>
</evidence>
<reference evidence="2" key="1">
    <citation type="journal article" date="2018" name="Nat. Genet.">
        <title>Extensive intraspecific gene order and gene structural variations between Mo17 and other maize genomes.</title>
        <authorList>
            <person name="Sun S."/>
            <person name="Zhou Y."/>
            <person name="Chen J."/>
            <person name="Shi J."/>
            <person name="Zhao H."/>
            <person name="Zhao H."/>
            <person name="Song W."/>
            <person name="Zhang M."/>
            <person name="Cui Y."/>
            <person name="Dong X."/>
            <person name="Liu H."/>
            <person name="Ma X."/>
            <person name="Jiao Y."/>
            <person name="Wang B."/>
            <person name="Wei X."/>
            <person name="Stein J.C."/>
            <person name="Glaubitz J.C."/>
            <person name="Lu F."/>
            <person name="Yu G."/>
            <person name="Liang C."/>
            <person name="Fengler K."/>
            <person name="Li B."/>
            <person name="Rafalski A."/>
            <person name="Schnable P.S."/>
            <person name="Ware D.H."/>
            <person name="Buckler E.S."/>
            <person name="Lai J."/>
        </authorList>
    </citation>
    <scope>NUCLEOTIDE SEQUENCE [LARGE SCALE GENOMIC DNA]</scope>
    <source>
        <tissue evidence="2">Seedling</tissue>
    </source>
</reference>
<gene>
    <name evidence="2" type="ORF">Zm00014a_011517</name>
</gene>
<dbReference type="ExpressionAtlas" id="A0A3L6FNB6">
    <property type="expression patterns" value="baseline"/>
</dbReference>
<dbReference type="EMBL" id="NCVQ01000004">
    <property type="protein sequence ID" value="PWZ34330.1"/>
    <property type="molecule type" value="Genomic_DNA"/>
</dbReference>
<dbReference type="PANTHER" id="PTHR33264:SF6">
    <property type="entry name" value="OS01G0638800 PROTEIN"/>
    <property type="match status" value="1"/>
</dbReference>
<sequence>MATPTPARPYRFPALPEEEDEQAATRCSRRSCGTCGASAVASCVALFCCPCAAVSCLTLALVKAPYVAGRRCVARLARRRPRKGRARRVRDMGEDDDERQGPRRSKECGDLPRAAAADERAKVSSRMDASSEKVWVDMYQVGLWGFGRLSFSAAAGAGSDPDKDGDTAPE</sequence>
<dbReference type="AlphaFoldDB" id="A0A3L6FNB6"/>
<comment type="caution">
    <text evidence="2">The sequence shown here is derived from an EMBL/GenBank/DDBJ whole genome shotgun (WGS) entry which is preliminary data.</text>
</comment>
<organism evidence="2">
    <name type="scientific">Zea mays</name>
    <name type="common">Maize</name>
    <dbReference type="NCBI Taxonomy" id="4577"/>
    <lineage>
        <taxon>Eukaryota</taxon>
        <taxon>Viridiplantae</taxon>
        <taxon>Streptophyta</taxon>
        <taxon>Embryophyta</taxon>
        <taxon>Tracheophyta</taxon>
        <taxon>Spermatophyta</taxon>
        <taxon>Magnoliopsida</taxon>
        <taxon>Liliopsida</taxon>
        <taxon>Poales</taxon>
        <taxon>Poaceae</taxon>
        <taxon>PACMAD clade</taxon>
        <taxon>Panicoideae</taxon>
        <taxon>Andropogonodae</taxon>
        <taxon>Andropogoneae</taxon>
        <taxon>Tripsacinae</taxon>
        <taxon>Zea</taxon>
    </lineage>
</organism>
<proteinExistence type="predicted"/>
<accession>A0A3L6FNB6</accession>
<feature type="region of interest" description="Disordered" evidence="1">
    <location>
        <begin position="78"/>
        <end position="124"/>
    </location>
</feature>
<protein>
    <submittedName>
        <fullName evidence="2">Uncharacterized protein</fullName>
    </submittedName>
</protein>
<dbReference type="PANTHER" id="PTHR33264">
    <property type="entry name" value="EXPRESSED PROTEIN"/>
    <property type="match status" value="1"/>
</dbReference>
<evidence type="ECO:0000313" key="2">
    <source>
        <dbReference type="EMBL" id="PWZ34330.1"/>
    </source>
</evidence>
<feature type="compositionally biased region" description="Basic residues" evidence="1">
    <location>
        <begin position="78"/>
        <end position="88"/>
    </location>
</feature>
<dbReference type="Proteomes" id="UP000251960">
    <property type="component" value="Chromosome 3"/>
</dbReference>
<name>A0A3L6FNB6_MAIZE</name>